<evidence type="ECO:0000259" key="2">
    <source>
        <dbReference type="Pfam" id="PF13649"/>
    </source>
</evidence>
<gene>
    <name evidence="3" type="ORF">PHYBLDRAFT_184683</name>
</gene>
<dbReference type="InterPro" id="IPR029063">
    <property type="entry name" value="SAM-dependent_MTases_sf"/>
</dbReference>
<dbReference type="GeneID" id="28999880"/>
<feature type="compositionally biased region" description="Low complexity" evidence="1">
    <location>
        <begin position="137"/>
        <end position="181"/>
    </location>
</feature>
<feature type="region of interest" description="Disordered" evidence="1">
    <location>
        <begin position="482"/>
        <end position="501"/>
    </location>
</feature>
<proteinExistence type="predicted"/>
<dbReference type="Proteomes" id="UP000077315">
    <property type="component" value="Unassembled WGS sequence"/>
</dbReference>
<feature type="region of interest" description="Disordered" evidence="1">
    <location>
        <begin position="540"/>
        <end position="582"/>
    </location>
</feature>
<evidence type="ECO:0000313" key="3">
    <source>
        <dbReference type="EMBL" id="OAD79187.1"/>
    </source>
</evidence>
<name>A0A167Q717_PHYB8</name>
<dbReference type="PANTHER" id="PTHR43591:SF24">
    <property type="entry name" value="2-METHOXY-6-POLYPRENYL-1,4-BENZOQUINOL METHYLASE, MITOCHONDRIAL"/>
    <property type="match status" value="1"/>
</dbReference>
<dbReference type="PANTHER" id="PTHR43591">
    <property type="entry name" value="METHYLTRANSFERASE"/>
    <property type="match status" value="1"/>
</dbReference>
<feature type="region of interest" description="Disordered" evidence="1">
    <location>
        <begin position="137"/>
        <end position="219"/>
    </location>
</feature>
<accession>A0A167Q717</accession>
<dbReference type="RefSeq" id="XP_018297227.1">
    <property type="nucleotide sequence ID" value="XM_018438974.1"/>
</dbReference>
<feature type="compositionally biased region" description="Low complexity" evidence="1">
    <location>
        <begin position="540"/>
        <end position="562"/>
    </location>
</feature>
<feature type="compositionally biased region" description="Low complexity" evidence="1">
    <location>
        <begin position="202"/>
        <end position="216"/>
    </location>
</feature>
<keyword evidence="4" id="KW-1185">Reference proteome</keyword>
<reference evidence="4" key="1">
    <citation type="submission" date="2015-06" db="EMBL/GenBank/DDBJ databases">
        <title>Expansion of signal transduction pathways in fungi by whole-genome duplication.</title>
        <authorList>
            <consortium name="DOE Joint Genome Institute"/>
            <person name="Corrochano L.M."/>
            <person name="Kuo A."/>
            <person name="Marcet-Houben M."/>
            <person name="Polaino S."/>
            <person name="Salamov A."/>
            <person name="Villalobos J.M."/>
            <person name="Alvarez M.I."/>
            <person name="Avalos J."/>
            <person name="Benito E.P."/>
            <person name="Benoit I."/>
            <person name="Burger G."/>
            <person name="Camino L.P."/>
            <person name="Canovas D."/>
            <person name="Cerda-Olmedo E."/>
            <person name="Cheng J.-F."/>
            <person name="Dominguez A."/>
            <person name="Elias M."/>
            <person name="Eslava A.P."/>
            <person name="Glaser F."/>
            <person name="Grimwood J."/>
            <person name="Gutierrez G."/>
            <person name="Heitman J."/>
            <person name="Henrissat B."/>
            <person name="Iturriaga E.A."/>
            <person name="Lang B.F."/>
            <person name="Lavin J.L."/>
            <person name="Lee S."/>
            <person name="Li W."/>
            <person name="Lindquist E."/>
            <person name="Lopez-Garcia S."/>
            <person name="Luque E.M."/>
            <person name="Marcos A.T."/>
            <person name="Martin J."/>
            <person name="McCluskey K."/>
            <person name="Medina H.R."/>
            <person name="Miralles-Duran A."/>
            <person name="Miyazaki A."/>
            <person name="Munoz-Torres E."/>
            <person name="Oguiza J.A."/>
            <person name="Ohm R."/>
            <person name="Olmedo M."/>
            <person name="Orejas M."/>
            <person name="Ortiz-Castellanos L."/>
            <person name="Pisabarro A.G."/>
            <person name="Rodriguez-Romero J."/>
            <person name="Ruiz-Herrera J."/>
            <person name="Ruiz-Vazquez R."/>
            <person name="Sanz C."/>
            <person name="Schackwitz W."/>
            <person name="Schmutz J."/>
            <person name="Shahriari M."/>
            <person name="Shelest E."/>
            <person name="Silva-Franco F."/>
            <person name="Soanes D."/>
            <person name="Syed K."/>
            <person name="Tagua V.G."/>
            <person name="Talbot N.J."/>
            <person name="Thon M."/>
            <person name="De vries R.P."/>
            <person name="Wiebenga A."/>
            <person name="Yadav J.S."/>
            <person name="Braun E.L."/>
            <person name="Baker S."/>
            <person name="Garre V."/>
            <person name="Horwitz B."/>
            <person name="Torres-Martinez S."/>
            <person name="Idnurm A."/>
            <person name="Herrera-Estrella A."/>
            <person name="Gabaldon T."/>
            <person name="Grigoriev I.V."/>
        </authorList>
    </citation>
    <scope>NUCLEOTIDE SEQUENCE [LARGE SCALE GENOMIC DNA]</scope>
    <source>
        <strain evidence="4">NRRL 1555(-)</strain>
    </source>
</reference>
<dbReference type="GO" id="GO:0008168">
    <property type="term" value="F:methyltransferase activity"/>
    <property type="evidence" value="ECO:0007669"/>
    <property type="project" value="TreeGrafter"/>
</dbReference>
<dbReference type="InterPro" id="IPR041698">
    <property type="entry name" value="Methyltransf_25"/>
</dbReference>
<dbReference type="InParanoid" id="A0A167Q717"/>
<dbReference type="Gene3D" id="3.40.50.150">
    <property type="entry name" value="Vaccinia Virus protein VP39"/>
    <property type="match status" value="1"/>
</dbReference>
<feature type="domain" description="Methyltransferase" evidence="2">
    <location>
        <begin position="292"/>
        <end position="384"/>
    </location>
</feature>
<dbReference type="CDD" id="cd02440">
    <property type="entry name" value="AdoMet_MTases"/>
    <property type="match status" value="1"/>
</dbReference>
<evidence type="ECO:0000313" key="4">
    <source>
        <dbReference type="Proteomes" id="UP000077315"/>
    </source>
</evidence>
<dbReference type="VEuPathDB" id="FungiDB:PHYBLDRAFT_184683"/>
<protein>
    <recommendedName>
        <fullName evidence="2">Methyltransferase domain-containing protein</fullName>
    </recommendedName>
</protein>
<feature type="compositionally biased region" description="Polar residues" evidence="1">
    <location>
        <begin position="182"/>
        <end position="201"/>
    </location>
</feature>
<evidence type="ECO:0000256" key="1">
    <source>
        <dbReference type="SAM" id="MobiDB-lite"/>
    </source>
</evidence>
<dbReference type="SUPFAM" id="SSF53335">
    <property type="entry name" value="S-adenosyl-L-methionine-dependent methyltransferases"/>
    <property type="match status" value="1"/>
</dbReference>
<dbReference type="Pfam" id="PF13649">
    <property type="entry name" value="Methyltransf_25"/>
    <property type="match status" value="1"/>
</dbReference>
<dbReference type="AlphaFoldDB" id="A0A167Q717"/>
<dbReference type="EMBL" id="KV440972">
    <property type="protein sequence ID" value="OAD79187.1"/>
    <property type="molecule type" value="Genomic_DNA"/>
</dbReference>
<organism evidence="3 4">
    <name type="scientific">Phycomyces blakesleeanus (strain ATCC 8743b / DSM 1359 / FGSC 10004 / NBRC 33097 / NRRL 1555)</name>
    <dbReference type="NCBI Taxonomy" id="763407"/>
    <lineage>
        <taxon>Eukaryota</taxon>
        <taxon>Fungi</taxon>
        <taxon>Fungi incertae sedis</taxon>
        <taxon>Mucoromycota</taxon>
        <taxon>Mucoromycotina</taxon>
        <taxon>Mucoromycetes</taxon>
        <taxon>Mucorales</taxon>
        <taxon>Phycomycetaceae</taxon>
        <taxon>Phycomyces</taxon>
    </lineage>
</organism>
<dbReference type="OrthoDB" id="2013972at2759"/>
<dbReference type="STRING" id="763407.A0A167Q717"/>
<sequence>MTLMIISTSRIYMHAIDDNPNKDGCTISKDTITGSGRMYRAILSSMCKVKGKKREREKGLIYFYGSFSHLSCCLFSMGNTDSMPISDAVTSSLSPETQKRLKKAAPYSAAFFELGTLPVNPPRTVRPSMNSFFEAAAMTPSPAPTSIRPSSSRKASSANSSTFSRSTTTSSNSKASNTLSTDDLSLTPNTPHRSASQSTPMSAINEDNDAINNSNNDLRSLDASQRIESSQIEGRRYINQPKTTYVLPFDDDESDRLIVMHFLLKHAFEGNFMAPVTSVLQMGYLEKQRPSVLDIGCGPGTWVLEMATEYPNADFHGIDLCPMFPTAIKPNNAHFQQHDIFSGPLPFKDNSFDYVYMRAMLICMTRDNLTHTLTEMSRILKPGGYFEILDVEYRIQRPGPISETLINQIFHNNMQTHNIDVHLSHQLSTFAMTKPSGSGFVDIQQQRVAIPLGWGGQLGELHAQNIGCLLRSLSPSARRSSRVAVSPLSSPPSTPTSLSPFQEINPESIKEVLDECQKYQSHLNWYVCFGHKSVLSGTSLSPSVSNSSNQNNSTTSSMMNSSMHHHHSGNFGYSLATPPESHESLEDGAWEVINDFVHGFTD</sequence>